<gene>
    <name evidence="2" type="ORF">ACFOPH_18505</name>
</gene>
<organism evidence="2 3">
    <name type="scientific">Massilia haematophila</name>
    <dbReference type="NCBI Taxonomy" id="457923"/>
    <lineage>
        <taxon>Bacteria</taxon>
        <taxon>Pseudomonadati</taxon>
        <taxon>Pseudomonadota</taxon>
        <taxon>Betaproteobacteria</taxon>
        <taxon>Burkholderiales</taxon>
        <taxon>Oxalobacteraceae</taxon>
        <taxon>Telluria group</taxon>
        <taxon>Massilia</taxon>
    </lineage>
</organism>
<evidence type="ECO:0000256" key="1">
    <source>
        <dbReference type="SAM" id="MobiDB-lite"/>
    </source>
</evidence>
<feature type="compositionally biased region" description="Basic and acidic residues" evidence="1">
    <location>
        <begin position="16"/>
        <end position="26"/>
    </location>
</feature>
<dbReference type="Proteomes" id="UP001595665">
    <property type="component" value="Unassembled WGS sequence"/>
</dbReference>
<name>A0ABV7PPU1_9BURK</name>
<keyword evidence="3" id="KW-1185">Reference proteome</keyword>
<reference evidence="3" key="1">
    <citation type="journal article" date="2019" name="Int. J. Syst. Evol. Microbiol.">
        <title>The Global Catalogue of Microorganisms (GCM) 10K type strain sequencing project: providing services to taxonomists for standard genome sequencing and annotation.</title>
        <authorList>
            <consortium name="The Broad Institute Genomics Platform"/>
            <consortium name="The Broad Institute Genome Sequencing Center for Infectious Disease"/>
            <person name="Wu L."/>
            <person name="Ma J."/>
        </authorList>
    </citation>
    <scope>NUCLEOTIDE SEQUENCE [LARGE SCALE GENOMIC DNA]</scope>
    <source>
        <strain evidence="3">CCM 7480</strain>
    </source>
</reference>
<evidence type="ECO:0000313" key="3">
    <source>
        <dbReference type="Proteomes" id="UP001595665"/>
    </source>
</evidence>
<dbReference type="RefSeq" id="WP_312547458.1">
    <property type="nucleotide sequence ID" value="NZ_JBHRVV010000001.1"/>
</dbReference>
<sequence length="116" mass="13176">MRATTIAALRQQLGSHEKKNFAERTARGSPGLQPKSVYNDSSSVNKYRFLWISRLTDEKSAVYGRYKPVACRCMFLVANLDKKPGRGKSRVFAQTVPVDIKKLIHRRGSGVMFTIW</sequence>
<comment type="caution">
    <text evidence="2">The sequence shown here is derived from an EMBL/GenBank/DDBJ whole genome shotgun (WGS) entry which is preliminary data.</text>
</comment>
<accession>A0ABV7PPU1</accession>
<evidence type="ECO:0000313" key="2">
    <source>
        <dbReference type="EMBL" id="MFC3460228.1"/>
    </source>
</evidence>
<dbReference type="EMBL" id="JBHRVV010000001">
    <property type="protein sequence ID" value="MFC3460228.1"/>
    <property type="molecule type" value="Genomic_DNA"/>
</dbReference>
<feature type="region of interest" description="Disordered" evidence="1">
    <location>
        <begin position="16"/>
        <end position="40"/>
    </location>
</feature>
<protein>
    <submittedName>
        <fullName evidence="2">Uncharacterized protein</fullName>
    </submittedName>
</protein>
<proteinExistence type="predicted"/>